<feature type="binding site" evidence="18">
    <location>
        <begin position="77"/>
        <end position="81"/>
    </location>
    <ligand>
        <name>(6S)-NADPHX</name>
        <dbReference type="ChEBI" id="CHEBI:64076"/>
    </ligand>
</feature>
<feature type="binding site" evidence="17">
    <location>
        <position position="340"/>
    </location>
    <ligand>
        <name>(6S)-NADPHX</name>
        <dbReference type="ChEBI" id="CHEBI:64076"/>
    </ligand>
</feature>
<comment type="function">
    <text evidence="18">Catalyzes the epimerization of the S- and R-forms of NAD(P)HX, a damaged form of NAD(P)H that is a result of enzymatic or heat-dependent hydration. This is a prerequisite for the S-specific NAD(P)H-hydrate dehydratase to allow the repair of both epimers of NAD(P)HX.</text>
</comment>
<comment type="catalytic activity">
    <reaction evidence="15 17 19">
        <text>(6S)-NADHX + ADP = AMP + phosphate + NADH + H(+)</text>
        <dbReference type="Rhea" id="RHEA:32223"/>
        <dbReference type="ChEBI" id="CHEBI:15378"/>
        <dbReference type="ChEBI" id="CHEBI:43474"/>
        <dbReference type="ChEBI" id="CHEBI:57945"/>
        <dbReference type="ChEBI" id="CHEBI:64074"/>
        <dbReference type="ChEBI" id="CHEBI:456215"/>
        <dbReference type="ChEBI" id="CHEBI:456216"/>
        <dbReference type="EC" id="4.2.1.136"/>
    </reaction>
</comment>
<keyword evidence="23" id="KW-1185">Reference proteome</keyword>
<dbReference type="Gene3D" id="3.40.1190.20">
    <property type="match status" value="1"/>
</dbReference>
<feature type="binding site" evidence="18">
    <location>
        <position position="173"/>
    </location>
    <ligand>
        <name>(6S)-NADPHX</name>
        <dbReference type="ChEBI" id="CHEBI:64076"/>
    </ligand>
</feature>
<feature type="binding site" evidence="17">
    <location>
        <position position="396"/>
    </location>
    <ligand>
        <name>(6S)-NADPHX</name>
        <dbReference type="ChEBI" id="CHEBI:64076"/>
    </ligand>
</feature>
<feature type="binding site" evidence="18">
    <location>
        <position position="176"/>
    </location>
    <ligand>
        <name>K(+)</name>
        <dbReference type="ChEBI" id="CHEBI:29103"/>
    </ligand>
</feature>
<dbReference type="InterPro" id="IPR004443">
    <property type="entry name" value="YjeF_N_dom"/>
</dbReference>
<dbReference type="InterPro" id="IPR036652">
    <property type="entry name" value="YjeF_N_dom_sf"/>
</dbReference>
<dbReference type="PROSITE" id="PS51383">
    <property type="entry name" value="YJEF_C_3"/>
    <property type="match status" value="1"/>
</dbReference>
<proteinExistence type="inferred from homology"/>
<dbReference type="NCBIfam" id="TIGR00197">
    <property type="entry name" value="yjeF_nterm"/>
    <property type="match status" value="1"/>
</dbReference>
<keyword evidence="6 17" id="KW-0547">Nucleotide-binding</keyword>
<dbReference type="InterPro" id="IPR030677">
    <property type="entry name" value="Nnr"/>
</dbReference>
<evidence type="ECO:0000256" key="17">
    <source>
        <dbReference type="HAMAP-Rule" id="MF_01965"/>
    </source>
</evidence>
<dbReference type="SUPFAM" id="SSF53613">
    <property type="entry name" value="Ribokinase-like"/>
    <property type="match status" value="1"/>
</dbReference>
<feature type="binding site" evidence="18">
    <location>
        <position position="78"/>
    </location>
    <ligand>
        <name>K(+)</name>
        <dbReference type="ChEBI" id="CHEBI:29103"/>
    </ligand>
</feature>
<feature type="domain" description="YjeF N-terminal" evidence="21">
    <location>
        <begin position="31"/>
        <end position="235"/>
    </location>
</feature>
<dbReference type="Proteomes" id="UP000199531">
    <property type="component" value="Unassembled WGS sequence"/>
</dbReference>
<keyword evidence="13" id="KW-0511">Multifunctional enzyme</keyword>
<evidence type="ECO:0000256" key="14">
    <source>
        <dbReference type="ARBA" id="ARBA00025153"/>
    </source>
</evidence>
<keyword evidence="12 17" id="KW-0456">Lyase</keyword>
<comment type="similarity">
    <text evidence="4 19">In the C-terminal section; belongs to the NnrD/CARKD family.</text>
</comment>
<dbReference type="Pfam" id="PF03853">
    <property type="entry name" value="YjeF_N"/>
    <property type="match status" value="1"/>
</dbReference>
<dbReference type="GO" id="GO:0110051">
    <property type="term" value="P:metabolite repair"/>
    <property type="evidence" value="ECO:0007669"/>
    <property type="project" value="TreeGrafter"/>
</dbReference>
<evidence type="ECO:0000256" key="11">
    <source>
        <dbReference type="ARBA" id="ARBA00023235"/>
    </source>
</evidence>
<comment type="cofactor">
    <cofactor evidence="18 19">
        <name>K(+)</name>
        <dbReference type="ChEBI" id="CHEBI:29103"/>
    </cofactor>
    <text evidence="18 19">Binds 1 potassium ion per subunit.</text>
</comment>
<reference evidence="22 23" key="1">
    <citation type="submission" date="2016-10" db="EMBL/GenBank/DDBJ databases">
        <authorList>
            <person name="de Groot N.N."/>
        </authorList>
    </citation>
    <scope>NUCLEOTIDE SEQUENCE [LARGE SCALE GENOMIC DNA]</scope>
    <source>
        <strain evidence="22 23">DSM 15123</strain>
    </source>
</reference>
<evidence type="ECO:0000256" key="2">
    <source>
        <dbReference type="ARBA" id="ARBA00000909"/>
    </source>
</evidence>
<comment type="catalytic activity">
    <reaction evidence="1 18 19">
        <text>(6R)-NADHX = (6S)-NADHX</text>
        <dbReference type="Rhea" id="RHEA:32215"/>
        <dbReference type="ChEBI" id="CHEBI:64074"/>
        <dbReference type="ChEBI" id="CHEBI:64075"/>
        <dbReference type="EC" id="5.1.99.6"/>
    </reaction>
</comment>
<evidence type="ECO:0000256" key="15">
    <source>
        <dbReference type="ARBA" id="ARBA00048238"/>
    </source>
</evidence>
<evidence type="ECO:0000313" key="23">
    <source>
        <dbReference type="Proteomes" id="UP000199531"/>
    </source>
</evidence>
<evidence type="ECO:0000259" key="21">
    <source>
        <dbReference type="PROSITE" id="PS51385"/>
    </source>
</evidence>
<comment type="subunit">
    <text evidence="17">Homotetramer.</text>
</comment>
<name>A0A1H8IVM7_9BURK</name>
<feature type="binding site" evidence="17">
    <location>
        <position position="488"/>
    </location>
    <ligand>
        <name>AMP</name>
        <dbReference type="ChEBI" id="CHEBI:456215"/>
    </ligand>
</feature>
<feature type="binding site" evidence="18">
    <location>
        <position position="140"/>
    </location>
    <ligand>
        <name>K(+)</name>
        <dbReference type="ChEBI" id="CHEBI:29103"/>
    </ligand>
</feature>
<evidence type="ECO:0000313" key="22">
    <source>
        <dbReference type="EMBL" id="SEN72683.1"/>
    </source>
</evidence>
<dbReference type="Pfam" id="PF01256">
    <property type="entry name" value="Carb_kinase"/>
    <property type="match status" value="1"/>
</dbReference>
<dbReference type="PROSITE" id="PS01050">
    <property type="entry name" value="YJEF_C_2"/>
    <property type="match status" value="1"/>
</dbReference>
<gene>
    <name evidence="17" type="primary">nnrD</name>
    <name evidence="18" type="synonym">nnrE</name>
    <name evidence="22" type="ORF">SAMN02745977_01874</name>
</gene>
<comment type="catalytic activity">
    <reaction evidence="16 17 19">
        <text>(6S)-NADPHX + ADP = AMP + phosphate + NADPH + H(+)</text>
        <dbReference type="Rhea" id="RHEA:32235"/>
        <dbReference type="ChEBI" id="CHEBI:15378"/>
        <dbReference type="ChEBI" id="CHEBI:43474"/>
        <dbReference type="ChEBI" id="CHEBI:57783"/>
        <dbReference type="ChEBI" id="CHEBI:64076"/>
        <dbReference type="ChEBI" id="CHEBI:456215"/>
        <dbReference type="ChEBI" id="CHEBI:456216"/>
        <dbReference type="EC" id="4.2.1.136"/>
    </reaction>
</comment>
<dbReference type="STRING" id="1121117.SAMN02745977_01874"/>
<evidence type="ECO:0000256" key="16">
    <source>
        <dbReference type="ARBA" id="ARBA00049209"/>
    </source>
</evidence>
<evidence type="ECO:0000256" key="5">
    <source>
        <dbReference type="ARBA" id="ARBA00022723"/>
    </source>
</evidence>
<accession>A0A1H8IVM7</accession>
<dbReference type="EC" id="5.1.99.6" evidence="19"/>
<feature type="binding site" evidence="17">
    <location>
        <begin position="433"/>
        <end position="437"/>
    </location>
    <ligand>
        <name>AMP</name>
        <dbReference type="ChEBI" id="CHEBI:456215"/>
    </ligand>
</feature>
<evidence type="ECO:0000259" key="20">
    <source>
        <dbReference type="PROSITE" id="PS51383"/>
    </source>
</evidence>
<dbReference type="InterPro" id="IPR017953">
    <property type="entry name" value="Carbohydrate_kinase_pred_CS"/>
</dbReference>
<evidence type="ECO:0000256" key="8">
    <source>
        <dbReference type="ARBA" id="ARBA00022857"/>
    </source>
</evidence>
<organism evidence="22 23">
    <name type="scientific">Brachymonas denitrificans DSM 15123</name>
    <dbReference type="NCBI Taxonomy" id="1121117"/>
    <lineage>
        <taxon>Bacteria</taxon>
        <taxon>Pseudomonadati</taxon>
        <taxon>Pseudomonadota</taxon>
        <taxon>Betaproteobacteria</taxon>
        <taxon>Burkholderiales</taxon>
        <taxon>Comamonadaceae</taxon>
        <taxon>Brachymonas</taxon>
    </lineage>
</organism>
<dbReference type="EMBL" id="FOCW01000005">
    <property type="protein sequence ID" value="SEN72683.1"/>
    <property type="molecule type" value="Genomic_DNA"/>
</dbReference>
<feature type="binding site" evidence="17">
    <location>
        <position position="284"/>
    </location>
    <ligand>
        <name>(6S)-NADPHX</name>
        <dbReference type="ChEBI" id="CHEBI:64076"/>
    </ligand>
</feature>
<dbReference type="GO" id="GO:0052855">
    <property type="term" value="F:ADP-dependent NAD(P)H-hydrate dehydratase activity"/>
    <property type="evidence" value="ECO:0007669"/>
    <property type="project" value="UniProtKB-UniRule"/>
</dbReference>
<dbReference type="GO" id="GO:0046872">
    <property type="term" value="F:metal ion binding"/>
    <property type="evidence" value="ECO:0007669"/>
    <property type="project" value="UniProtKB-UniRule"/>
</dbReference>
<evidence type="ECO:0000256" key="3">
    <source>
        <dbReference type="ARBA" id="ARBA00006001"/>
    </source>
</evidence>
<evidence type="ECO:0000256" key="6">
    <source>
        <dbReference type="ARBA" id="ARBA00022741"/>
    </source>
</evidence>
<dbReference type="Gene3D" id="3.40.50.10260">
    <property type="entry name" value="YjeF N-terminal domain"/>
    <property type="match status" value="1"/>
</dbReference>
<dbReference type="SUPFAM" id="SSF64153">
    <property type="entry name" value="YjeF N-terminal domain-like"/>
    <property type="match status" value="1"/>
</dbReference>
<dbReference type="PIRSF" id="PIRSF017184">
    <property type="entry name" value="Nnr"/>
    <property type="match status" value="1"/>
</dbReference>
<feature type="binding site" evidence="18">
    <location>
        <begin position="144"/>
        <end position="150"/>
    </location>
    <ligand>
        <name>(6S)-NADPHX</name>
        <dbReference type="ChEBI" id="CHEBI:64076"/>
    </ligand>
</feature>
<evidence type="ECO:0000256" key="19">
    <source>
        <dbReference type="PIRNR" id="PIRNR017184"/>
    </source>
</evidence>
<comment type="similarity">
    <text evidence="17">Belongs to the NnrD/CARKD family.</text>
</comment>
<evidence type="ECO:0000256" key="7">
    <source>
        <dbReference type="ARBA" id="ARBA00022840"/>
    </source>
</evidence>
<protein>
    <recommendedName>
        <fullName evidence="19">Bifunctional NAD(P)H-hydrate repair enzyme</fullName>
    </recommendedName>
    <alternativeName>
        <fullName evidence="19">Nicotinamide nucleotide repair protein</fullName>
    </alternativeName>
    <domain>
        <recommendedName>
            <fullName evidence="19">ADP-dependent (S)-NAD(P)H-hydrate dehydratase</fullName>
            <ecNumber evidence="19">4.2.1.136</ecNumber>
        </recommendedName>
        <alternativeName>
            <fullName evidence="19">ADP-dependent NAD(P)HX dehydratase</fullName>
        </alternativeName>
    </domain>
    <domain>
        <recommendedName>
            <fullName evidence="19">NAD(P)H-hydrate epimerase</fullName>
            <ecNumber evidence="19">5.1.99.6</ecNumber>
        </recommendedName>
    </domain>
</protein>
<dbReference type="GO" id="GO:0052856">
    <property type="term" value="F:NAD(P)HX epimerase activity"/>
    <property type="evidence" value="ECO:0007669"/>
    <property type="project" value="UniProtKB-UniRule"/>
</dbReference>
<evidence type="ECO:0000256" key="18">
    <source>
        <dbReference type="HAMAP-Rule" id="MF_01966"/>
    </source>
</evidence>
<evidence type="ECO:0000256" key="4">
    <source>
        <dbReference type="ARBA" id="ARBA00009524"/>
    </source>
</evidence>
<comment type="similarity">
    <text evidence="18">Belongs to the NnrE/AIBP family.</text>
</comment>
<dbReference type="GO" id="GO:0046496">
    <property type="term" value="P:nicotinamide nucleotide metabolic process"/>
    <property type="evidence" value="ECO:0007669"/>
    <property type="project" value="UniProtKB-UniRule"/>
</dbReference>
<keyword evidence="8 17" id="KW-0521">NADP</keyword>
<evidence type="ECO:0000256" key="9">
    <source>
        <dbReference type="ARBA" id="ARBA00022958"/>
    </source>
</evidence>
<dbReference type="CDD" id="cd01171">
    <property type="entry name" value="YXKO-related"/>
    <property type="match status" value="1"/>
</dbReference>
<feature type="binding site" evidence="17">
    <location>
        <position position="489"/>
    </location>
    <ligand>
        <name>(6S)-NADPHX</name>
        <dbReference type="ChEBI" id="CHEBI:64076"/>
    </ligand>
</feature>
<comment type="cofactor">
    <cofactor evidence="17">
        <name>Mg(2+)</name>
        <dbReference type="ChEBI" id="CHEBI:18420"/>
    </cofactor>
</comment>
<dbReference type="GO" id="GO:0005524">
    <property type="term" value="F:ATP binding"/>
    <property type="evidence" value="ECO:0007669"/>
    <property type="project" value="UniProtKB-UniRule"/>
</dbReference>
<evidence type="ECO:0000256" key="1">
    <source>
        <dbReference type="ARBA" id="ARBA00000013"/>
    </source>
</evidence>
<keyword evidence="7 17" id="KW-0067">ATP-binding</keyword>
<feature type="domain" description="YjeF C-terminal" evidence="20">
    <location>
        <begin position="249"/>
        <end position="553"/>
    </location>
</feature>
<dbReference type="PANTHER" id="PTHR12592">
    <property type="entry name" value="ATP-DEPENDENT (S)-NAD(P)H-HYDRATE DEHYDRATASE FAMILY MEMBER"/>
    <property type="match status" value="1"/>
</dbReference>
<dbReference type="AlphaFoldDB" id="A0A1H8IVM7"/>
<dbReference type="InterPro" id="IPR000631">
    <property type="entry name" value="CARKD"/>
</dbReference>
<dbReference type="HAMAP" id="MF_01966">
    <property type="entry name" value="NADHX_epimerase"/>
    <property type="match status" value="1"/>
</dbReference>
<dbReference type="InterPro" id="IPR029056">
    <property type="entry name" value="Ribokinase-like"/>
</dbReference>
<keyword evidence="5 18" id="KW-0479">Metal-binding</keyword>
<dbReference type="RefSeq" id="WP_091817057.1">
    <property type="nucleotide sequence ID" value="NZ_FOCW01000005.1"/>
</dbReference>
<evidence type="ECO:0000256" key="10">
    <source>
        <dbReference type="ARBA" id="ARBA00023027"/>
    </source>
</evidence>
<keyword evidence="9 18" id="KW-0630">Potassium</keyword>
<comment type="catalytic activity">
    <reaction evidence="2 18 19">
        <text>(6R)-NADPHX = (6S)-NADPHX</text>
        <dbReference type="Rhea" id="RHEA:32227"/>
        <dbReference type="ChEBI" id="CHEBI:64076"/>
        <dbReference type="ChEBI" id="CHEBI:64077"/>
        <dbReference type="EC" id="5.1.99.6"/>
    </reaction>
</comment>
<dbReference type="HAMAP" id="MF_01965">
    <property type="entry name" value="NADHX_dehydratase"/>
    <property type="match status" value="1"/>
</dbReference>
<comment type="caution">
    <text evidence="18">Lacks conserved residue(s) required for the propagation of feature annotation.</text>
</comment>
<evidence type="ECO:0000256" key="12">
    <source>
        <dbReference type="ARBA" id="ARBA00023239"/>
    </source>
</evidence>
<comment type="function">
    <text evidence="17">Catalyzes the dehydration of the S-form of NAD(P)HX at the expense of ADP, which is converted to AMP. Together with NAD(P)HX epimerase, which catalyzes the epimerization of the S- and R-forms, the enzyme allows the repair of both epimers of NAD(P)HX, a damaged form of NAD(P)H that is a result of enzymatic or heat-dependent hydration.</text>
</comment>
<comment type="function">
    <text evidence="14 19">Bifunctional enzyme that catalyzes the epimerization of the S- and R-forms of NAD(P)HX and the dehydration of the S-form of NAD(P)HX at the expense of ADP, which is converted to AMP. This allows the repair of both epimers of NAD(P)HX, a damaged form of NAD(P)H that is a result of enzymatic or heat-dependent hydration.</text>
</comment>
<dbReference type="OrthoDB" id="9806925at2"/>
<comment type="similarity">
    <text evidence="3 19">In the N-terminal section; belongs to the NnrE/AIBP family.</text>
</comment>
<sequence length="553" mass="56250">MTGTPLPSPPPARLHLSAHGHTLPLHDIATTRGVEQHHMALLPAHALMQRAGLAVARVALAVAPHAQTIWIACGPGNNGGDGLQAGAWLQAQGKQVLATLLQQPEALPADARAAYADAVAAGVSFVDRAPPLLAHDLCIDALLGIGASRAPSAAMQACITAMQQVPCQTLAVDIPTGLHAETGHWLEGASAAQCVHANHTVTLLTLKPGLFTAHGRDASGQVWFDGLGTTASPAPDAASATAWLQGADFKAVPRLPESPPAYASHKGSFGDVCIVGGAPGMTGAAWLAGSAALHVGAGRVYVGHLAADAGNAWAELMPRALPDVAALEHLPLTSATTACGCGGGTVIADFLPALLDQCPRLVIDADGLNAVAADAGLQALLRKRASRQQWTILTPHPLEAARLLGLGAQEVQTDRMTAAAALATQFQCMVVLKGSGSVCAAPALHTEPAPASSGCFMALAEQYEPEPVTPLPTVHYSGNARLATAGTGDVLAGCMAACWAQAHQANPGASGMETALHAANAAVQLHGHTANIWNYGTTLTASVLAALLPRYSG</sequence>
<evidence type="ECO:0000256" key="13">
    <source>
        <dbReference type="ARBA" id="ARBA00023268"/>
    </source>
</evidence>
<keyword evidence="10 17" id="KW-0520">NAD</keyword>
<dbReference type="PANTHER" id="PTHR12592:SF0">
    <property type="entry name" value="ATP-DEPENDENT (S)-NAD(P)H-HYDRATE DEHYDRATASE"/>
    <property type="match status" value="1"/>
</dbReference>
<dbReference type="PROSITE" id="PS51385">
    <property type="entry name" value="YJEF_N"/>
    <property type="match status" value="1"/>
</dbReference>
<keyword evidence="11 18" id="KW-0413">Isomerase</keyword>
<dbReference type="EC" id="4.2.1.136" evidence="19"/>